<dbReference type="PANTHER" id="PTHR23505:SF90">
    <property type="entry name" value="MAJOR FACILITATOR SUPERFAMILY (MFS) PROFILE DOMAIN-CONTAINING PROTEIN"/>
    <property type="match status" value="1"/>
</dbReference>
<keyword evidence="2" id="KW-0813">Transport</keyword>
<feature type="transmembrane region" description="Helical" evidence="7">
    <location>
        <begin position="136"/>
        <end position="155"/>
    </location>
</feature>
<reference evidence="10" key="1">
    <citation type="submission" date="2016-11" db="UniProtKB">
        <authorList>
            <consortium name="WormBaseParasite"/>
        </authorList>
    </citation>
    <scope>IDENTIFICATION</scope>
</reference>
<feature type="transmembrane region" description="Helical" evidence="7">
    <location>
        <begin position="75"/>
        <end position="94"/>
    </location>
</feature>
<dbReference type="SUPFAM" id="SSF103473">
    <property type="entry name" value="MFS general substrate transporter"/>
    <property type="match status" value="1"/>
</dbReference>
<evidence type="ECO:0000256" key="6">
    <source>
        <dbReference type="ARBA" id="ARBA00024338"/>
    </source>
</evidence>
<evidence type="ECO:0000256" key="5">
    <source>
        <dbReference type="ARBA" id="ARBA00023136"/>
    </source>
</evidence>
<keyword evidence="5 7" id="KW-0472">Membrane</keyword>
<evidence type="ECO:0000256" key="3">
    <source>
        <dbReference type="ARBA" id="ARBA00022692"/>
    </source>
</evidence>
<feature type="transmembrane region" description="Helical" evidence="7">
    <location>
        <begin position="48"/>
        <end position="68"/>
    </location>
</feature>
<evidence type="ECO:0000256" key="4">
    <source>
        <dbReference type="ARBA" id="ARBA00022989"/>
    </source>
</evidence>
<dbReference type="InterPro" id="IPR036259">
    <property type="entry name" value="MFS_trans_sf"/>
</dbReference>
<feature type="transmembrane region" description="Helical" evidence="7">
    <location>
        <begin position="318"/>
        <end position="338"/>
    </location>
</feature>
<keyword evidence="3 7" id="KW-0812">Transmembrane</keyword>
<dbReference type="InterPro" id="IPR020846">
    <property type="entry name" value="MFS_dom"/>
</dbReference>
<accession>A0A1I7TDP2</accession>
<dbReference type="InterPro" id="IPR011701">
    <property type="entry name" value="MFS"/>
</dbReference>
<feature type="transmembrane region" description="Helical" evidence="7">
    <location>
        <begin position="226"/>
        <end position="246"/>
    </location>
</feature>
<comment type="subcellular location">
    <subcellularLocation>
        <location evidence="1">Membrane</location>
        <topology evidence="1">Multi-pass membrane protein</topology>
    </subcellularLocation>
</comment>
<comment type="similarity">
    <text evidence="6">Belongs to the major facilitator superfamily. Spinster (TC 2.A.1.49) family.</text>
</comment>
<evidence type="ECO:0000313" key="10">
    <source>
        <dbReference type="WBParaSite" id="Csp11.Scaffold587.g4911.t1"/>
    </source>
</evidence>
<dbReference type="Pfam" id="PF07690">
    <property type="entry name" value="MFS_1"/>
    <property type="match status" value="1"/>
</dbReference>
<feature type="domain" description="Major facilitator superfamily (MFS) profile" evidence="8">
    <location>
        <begin position="10"/>
        <end position="454"/>
    </location>
</feature>
<feature type="transmembrane region" description="Helical" evidence="7">
    <location>
        <begin position="275"/>
        <end position="297"/>
    </location>
</feature>
<proteinExistence type="inferred from homology"/>
<feature type="transmembrane region" description="Helical" evidence="7">
    <location>
        <begin position="423"/>
        <end position="447"/>
    </location>
</feature>
<dbReference type="Gene3D" id="1.20.1250.20">
    <property type="entry name" value="MFS general substrate transporter like domains"/>
    <property type="match status" value="1"/>
</dbReference>
<evidence type="ECO:0000256" key="2">
    <source>
        <dbReference type="ARBA" id="ARBA00022448"/>
    </source>
</evidence>
<evidence type="ECO:0000256" key="7">
    <source>
        <dbReference type="SAM" id="Phobius"/>
    </source>
</evidence>
<evidence type="ECO:0000313" key="9">
    <source>
        <dbReference type="Proteomes" id="UP000095282"/>
    </source>
</evidence>
<dbReference type="PROSITE" id="PS50850">
    <property type="entry name" value="MFS"/>
    <property type="match status" value="1"/>
</dbReference>
<keyword evidence="4 7" id="KW-1133">Transmembrane helix</keyword>
<feature type="transmembrane region" description="Helical" evidence="7">
    <location>
        <begin position="100"/>
        <end position="124"/>
    </location>
</feature>
<evidence type="ECO:0000256" key="1">
    <source>
        <dbReference type="ARBA" id="ARBA00004141"/>
    </source>
</evidence>
<dbReference type="WBParaSite" id="Csp11.Scaffold587.g4911.t1">
    <property type="protein sequence ID" value="Csp11.Scaffold587.g4911.t1"/>
    <property type="gene ID" value="Csp11.Scaffold587.g4911"/>
</dbReference>
<dbReference type="AlphaFoldDB" id="A0A1I7TDP2"/>
<dbReference type="GO" id="GO:0022857">
    <property type="term" value="F:transmembrane transporter activity"/>
    <property type="evidence" value="ECO:0007669"/>
    <property type="project" value="InterPro"/>
</dbReference>
<name>A0A1I7TDP2_9PELO</name>
<keyword evidence="9" id="KW-1185">Reference proteome</keyword>
<dbReference type="Proteomes" id="UP000095282">
    <property type="component" value="Unplaced"/>
</dbReference>
<protein>
    <submittedName>
        <fullName evidence="10">MFS domain-containing protein</fullName>
    </submittedName>
</protein>
<feature type="transmembrane region" description="Helical" evidence="7">
    <location>
        <begin position="383"/>
        <end position="403"/>
    </location>
</feature>
<dbReference type="CDD" id="cd17328">
    <property type="entry name" value="MFS_spinster_like"/>
    <property type="match status" value="1"/>
</dbReference>
<feature type="transmembrane region" description="Helical" evidence="7">
    <location>
        <begin position="344"/>
        <end position="363"/>
    </location>
</feature>
<dbReference type="STRING" id="1561998.A0A1I7TDP2"/>
<sequence length="488" mass="53649">MVNSQKDYISVTVLFVVNLLNYVDRYTVAGVLTQVQTYYNISDSLGGLIQTVFLISFMVFSPICGYLGDRFNRKWIMIIGVGIWLGAVLGSSFVPANHFWLFLVLRSFVGIGEASYSNVAPSLISDMFNGQKRSTVFMIFYFAIPVGSGLGFIVGSNVATLTGHWQWGIRVSAIAGFIVTIALFLFTYEPERGAADRENGDAKDTVVSTNTTYLEDLVILLKTPTLVACTWGYTALVFVSGTLSWWEPTVIQHLTAWQQGLNDTKQLADTDKDRVALYFGALTTAGGLIGVVVGSMLSKWIVTGWGPFKRIQTERAPPLVSGGGALIAAPLLLIGMIFGEKSLVLLYVMIFFGLTFLCFNWGLNIDMLTTVIHPNRRSTAFSYFVLVSHLFGDASGPYLIGLISDLIRHGSTLPKDQYHSLVTATYCCVALLLISAGLYFVSSLTLISDRRKFRMEMGLDDLQSKPIRTSTDSLERIGTTDDVASSRL</sequence>
<dbReference type="PANTHER" id="PTHR23505">
    <property type="entry name" value="SPINSTER"/>
    <property type="match status" value="1"/>
</dbReference>
<organism evidence="9 10">
    <name type="scientific">Caenorhabditis tropicalis</name>
    <dbReference type="NCBI Taxonomy" id="1561998"/>
    <lineage>
        <taxon>Eukaryota</taxon>
        <taxon>Metazoa</taxon>
        <taxon>Ecdysozoa</taxon>
        <taxon>Nematoda</taxon>
        <taxon>Chromadorea</taxon>
        <taxon>Rhabditida</taxon>
        <taxon>Rhabditina</taxon>
        <taxon>Rhabditomorpha</taxon>
        <taxon>Rhabditoidea</taxon>
        <taxon>Rhabditidae</taxon>
        <taxon>Peloderinae</taxon>
        <taxon>Caenorhabditis</taxon>
    </lineage>
</organism>
<dbReference type="GO" id="GO:0016020">
    <property type="term" value="C:membrane"/>
    <property type="evidence" value="ECO:0007669"/>
    <property type="project" value="UniProtKB-SubCell"/>
</dbReference>
<feature type="transmembrane region" description="Helical" evidence="7">
    <location>
        <begin position="167"/>
        <end position="188"/>
    </location>
</feature>
<evidence type="ECO:0000259" key="8">
    <source>
        <dbReference type="PROSITE" id="PS50850"/>
    </source>
</evidence>
<dbReference type="InterPro" id="IPR044770">
    <property type="entry name" value="MFS_spinster-like"/>
</dbReference>
<dbReference type="eggNOG" id="KOG1330">
    <property type="taxonomic scope" value="Eukaryota"/>
</dbReference>